<dbReference type="InterPro" id="IPR013849">
    <property type="entry name" value="DNA_helicase_Holl-junc_RuvA_I"/>
</dbReference>
<dbReference type="GO" id="GO:0006281">
    <property type="term" value="P:DNA repair"/>
    <property type="evidence" value="ECO:0007669"/>
    <property type="project" value="InterPro"/>
</dbReference>
<feature type="non-terminal residue" evidence="2">
    <location>
        <position position="49"/>
    </location>
</feature>
<dbReference type="Gene3D" id="2.40.50.140">
    <property type="entry name" value="Nucleic acid-binding proteins"/>
    <property type="match status" value="1"/>
</dbReference>
<dbReference type="AlphaFoldDB" id="X0XHZ1"/>
<dbReference type="GO" id="GO:0009378">
    <property type="term" value="F:four-way junction helicase activity"/>
    <property type="evidence" value="ECO:0007669"/>
    <property type="project" value="InterPro"/>
</dbReference>
<protein>
    <recommendedName>
        <fullName evidence="1">DNA helicase Holliday junction RuvA type domain-containing protein</fullName>
    </recommendedName>
</protein>
<evidence type="ECO:0000259" key="1">
    <source>
        <dbReference type="Pfam" id="PF01330"/>
    </source>
</evidence>
<dbReference type="GO" id="GO:0005524">
    <property type="term" value="F:ATP binding"/>
    <property type="evidence" value="ECO:0007669"/>
    <property type="project" value="InterPro"/>
</dbReference>
<dbReference type="EMBL" id="BARS01040367">
    <property type="protein sequence ID" value="GAG34982.1"/>
    <property type="molecule type" value="Genomic_DNA"/>
</dbReference>
<name>X0XHZ1_9ZZZZ</name>
<feature type="domain" description="DNA helicase Holliday junction RuvA type" evidence="1">
    <location>
        <begin position="1"/>
        <end position="49"/>
    </location>
</feature>
<sequence>MIDFLQGELVSKGPAALTLRVVGVGFRVHIPLSTYAALPAEGSQARLLT</sequence>
<accession>X0XHZ1</accession>
<gene>
    <name evidence="2" type="ORF">S01H1_61550</name>
</gene>
<dbReference type="InterPro" id="IPR012340">
    <property type="entry name" value="NA-bd_OB-fold"/>
</dbReference>
<organism evidence="2">
    <name type="scientific">marine sediment metagenome</name>
    <dbReference type="NCBI Taxonomy" id="412755"/>
    <lineage>
        <taxon>unclassified sequences</taxon>
        <taxon>metagenomes</taxon>
        <taxon>ecological metagenomes</taxon>
    </lineage>
</organism>
<dbReference type="GO" id="GO:0006310">
    <property type="term" value="P:DNA recombination"/>
    <property type="evidence" value="ECO:0007669"/>
    <property type="project" value="InterPro"/>
</dbReference>
<dbReference type="Pfam" id="PF01330">
    <property type="entry name" value="RuvA_N"/>
    <property type="match status" value="1"/>
</dbReference>
<dbReference type="SUPFAM" id="SSF50249">
    <property type="entry name" value="Nucleic acid-binding proteins"/>
    <property type="match status" value="1"/>
</dbReference>
<comment type="caution">
    <text evidence="2">The sequence shown here is derived from an EMBL/GenBank/DDBJ whole genome shotgun (WGS) entry which is preliminary data.</text>
</comment>
<evidence type="ECO:0000313" key="2">
    <source>
        <dbReference type="EMBL" id="GAG34982.1"/>
    </source>
</evidence>
<proteinExistence type="predicted"/>
<reference evidence="2" key="1">
    <citation type="journal article" date="2014" name="Front. Microbiol.">
        <title>High frequency of phylogenetically diverse reductive dehalogenase-homologous genes in deep subseafloor sedimentary metagenomes.</title>
        <authorList>
            <person name="Kawai M."/>
            <person name="Futagami T."/>
            <person name="Toyoda A."/>
            <person name="Takaki Y."/>
            <person name="Nishi S."/>
            <person name="Hori S."/>
            <person name="Arai W."/>
            <person name="Tsubouchi T."/>
            <person name="Morono Y."/>
            <person name="Uchiyama I."/>
            <person name="Ito T."/>
            <person name="Fujiyama A."/>
            <person name="Inagaki F."/>
            <person name="Takami H."/>
        </authorList>
    </citation>
    <scope>NUCLEOTIDE SEQUENCE</scope>
    <source>
        <strain evidence="2">Expedition CK06-06</strain>
    </source>
</reference>